<dbReference type="AlphaFoldDB" id="A0A8J5YQ24"/>
<sequence>MFNLFAISMVRRVPMEMKTKFLFQRRMATTETKNKVKGRLFLNVIISQSPAIFQLFAGKDEPLLIRWDSFLILNLCLNIVNGIGAFNLQGDCFAGQSLDKYLHPSTKPQNKVKGGFLLDIIISQGPPIFQLFASEDQTLLVRWDAFLVLNLGLNVVDGVGTLDFEGDGLADEVEGGFFLDVIIGKGPTVFELFASENETLLVGWDPFLVLDLGLDVVDGVGAFDLECYGLAGKGFHKDLHLLQREIWVCRDDLNLVGEWNWIEDEGMPI</sequence>
<keyword evidence="2" id="KW-1185">Reference proteome</keyword>
<organism evidence="1 2">
    <name type="scientific">Gossypium anomalum</name>
    <dbReference type="NCBI Taxonomy" id="47600"/>
    <lineage>
        <taxon>Eukaryota</taxon>
        <taxon>Viridiplantae</taxon>
        <taxon>Streptophyta</taxon>
        <taxon>Embryophyta</taxon>
        <taxon>Tracheophyta</taxon>
        <taxon>Spermatophyta</taxon>
        <taxon>Magnoliopsida</taxon>
        <taxon>eudicotyledons</taxon>
        <taxon>Gunneridae</taxon>
        <taxon>Pentapetalae</taxon>
        <taxon>rosids</taxon>
        <taxon>malvids</taxon>
        <taxon>Malvales</taxon>
        <taxon>Malvaceae</taxon>
        <taxon>Malvoideae</taxon>
        <taxon>Gossypium</taxon>
    </lineage>
</organism>
<reference evidence="1 2" key="1">
    <citation type="journal article" date="2021" name="bioRxiv">
        <title>The Gossypium anomalum genome as a resource for cotton improvement and evolutionary analysis of hybrid incompatibility.</title>
        <authorList>
            <person name="Grover C.E."/>
            <person name="Yuan D."/>
            <person name="Arick M.A."/>
            <person name="Miller E.R."/>
            <person name="Hu G."/>
            <person name="Peterson D.G."/>
            <person name="Wendel J.F."/>
            <person name="Udall J.A."/>
        </authorList>
    </citation>
    <scope>NUCLEOTIDE SEQUENCE [LARGE SCALE GENOMIC DNA]</scope>
    <source>
        <strain evidence="1">JFW-Udall</strain>
        <tissue evidence="1">Leaf</tissue>
    </source>
</reference>
<protein>
    <submittedName>
        <fullName evidence="1">Uncharacterized protein</fullName>
    </submittedName>
</protein>
<dbReference type="EMBL" id="JAHUZN010000009">
    <property type="protein sequence ID" value="KAG8483945.1"/>
    <property type="molecule type" value="Genomic_DNA"/>
</dbReference>
<evidence type="ECO:0000313" key="1">
    <source>
        <dbReference type="EMBL" id="KAG8483945.1"/>
    </source>
</evidence>
<comment type="caution">
    <text evidence="1">The sequence shown here is derived from an EMBL/GenBank/DDBJ whole genome shotgun (WGS) entry which is preliminary data.</text>
</comment>
<proteinExistence type="predicted"/>
<evidence type="ECO:0000313" key="2">
    <source>
        <dbReference type="Proteomes" id="UP000701853"/>
    </source>
</evidence>
<gene>
    <name evidence="1" type="ORF">CXB51_023551</name>
</gene>
<name>A0A8J5YQ24_9ROSI</name>
<dbReference type="Proteomes" id="UP000701853">
    <property type="component" value="Chromosome 9"/>
</dbReference>
<accession>A0A8J5YQ24</accession>
<dbReference type="OrthoDB" id="1749457at2759"/>